<evidence type="ECO:0000256" key="1">
    <source>
        <dbReference type="SAM" id="Phobius"/>
    </source>
</evidence>
<dbReference type="Pfam" id="PF04306">
    <property type="entry name" value="DUF456"/>
    <property type="match status" value="1"/>
</dbReference>
<keyword evidence="3" id="KW-1185">Reference proteome</keyword>
<evidence type="ECO:0000313" key="3">
    <source>
        <dbReference type="Proteomes" id="UP000316714"/>
    </source>
</evidence>
<dbReference type="EMBL" id="SIHJ01000002">
    <property type="protein sequence ID" value="TWT33982.1"/>
    <property type="molecule type" value="Genomic_DNA"/>
</dbReference>
<keyword evidence="1" id="KW-1133">Transmembrane helix</keyword>
<feature type="transmembrane region" description="Helical" evidence="1">
    <location>
        <begin position="156"/>
        <end position="181"/>
    </location>
</feature>
<sequence length="182" mass="18148">MPLWQYYLWSLLLVSVSGVSWFANFFGLPGNWIVVGGAALFAYTVTGPEGLGVGMKGVVLLAVLAGVGELIEFAASAMGAAKQGASKRSVALACVGAMVGGVAGVVVGVPVPVIGSMVAALFGSAAGAFVGAYLGEKWARGAGAPGLPAGQGAFWGRLWGTAGKLIVGAAMLVVLVVDLFFA</sequence>
<feature type="transmembrane region" description="Helical" evidence="1">
    <location>
        <begin position="58"/>
        <end position="78"/>
    </location>
</feature>
<dbReference type="RefSeq" id="WP_146567048.1">
    <property type="nucleotide sequence ID" value="NZ_SIHJ01000002.1"/>
</dbReference>
<dbReference type="InterPro" id="IPR007403">
    <property type="entry name" value="DUF456"/>
</dbReference>
<name>A0A5C5V884_9BACT</name>
<evidence type="ECO:0008006" key="4">
    <source>
        <dbReference type="Google" id="ProtNLM"/>
    </source>
</evidence>
<evidence type="ECO:0000313" key="2">
    <source>
        <dbReference type="EMBL" id="TWT33982.1"/>
    </source>
</evidence>
<dbReference type="Proteomes" id="UP000316714">
    <property type="component" value="Unassembled WGS sequence"/>
</dbReference>
<keyword evidence="1" id="KW-0472">Membrane</keyword>
<gene>
    <name evidence="2" type="ORF">KOR34_38180</name>
</gene>
<proteinExistence type="predicted"/>
<reference evidence="2 3" key="1">
    <citation type="submission" date="2019-02" db="EMBL/GenBank/DDBJ databases">
        <title>Deep-cultivation of Planctomycetes and their phenomic and genomic characterization uncovers novel biology.</title>
        <authorList>
            <person name="Wiegand S."/>
            <person name="Jogler M."/>
            <person name="Boedeker C."/>
            <person name="Pinto D."/>
            <person name="Vollmers J."/>
            <person name="Rivas-Marin E."/>
            <person name="Kohn T."/>
            <person name="Peeters S.H."/>
            <person name="Heuer A."/>
            <person name="Rast P."/>
            <person name="Oberbeckmann S."/>
            <person name="Bunk B."/>
            <person name="Jeske O."/>
            <person name="Meyerdierks A."/>
            <person name="Storesund J.E."/>
            <person name="Kallscheuer N."/>
            <person name="Luecker S."/>
            <person name="Lage O.M."/>
            <person name="Pohl T."/>
            <person name="Merkel B.J."/>
            <person name="Hornburger P."/>
            <person name="Mueller R.-W."/>
            <person name="Bruemmer F."/>
            <person name="Labrenz M."/>
            <person name="Spormann A.M."/>
            <person name="Op Den Camp H."/>
            <person name="Overmann J."/>
            <person name="Amann R."/>
            <person name="Jetten M.S.M."/>
            <person name="Mascher T."/>
            <person name="Medema M.H."/>
            <person name="Devos D.P."/>
            <person name="Kaster A.-K."/>
            <person name="Ovreas L."/>
            <person name="Rohde M."/>
            <person name="Galperin M.Y."/>
            <person name="Jogler C."/>
        </authorList>
    </citation>
    <scope>NUCLEOTIDE SEQUENCE [LARGE SCALE GENOMIC DNA]</scope>
    <source>
        <strain evidence="2 3">KOR34</strain>
    </source>
</reference>
<comment type="caution">
    <text evidence="2">The sequence shown here is derived from an EMBL/GenBank/DDBJ whole genome shotgun (WGS) entry which is preliminary data.</text>
</comment>
<keyword evidence="1" id="KW-0812">Transmembrane</keyword>
<dbReference type="AlphaFoldDB" id="A0A5C5V884"/>
<feature type="transmembrane region" description="Helical" evidence="1">
    <location>
        <begin position="6"/>
        <end position="23"/>
    </location>
</feature>
<protein>
    <recommendedName>
        <fullName evidence="4">DUF456 domain-containing protein</fullName>
    </recommendedName>
</protein>
<accession>A0A5C5V884</accession>
<feature type="transmembrane region" description="Helical" evidence="1">
    <location>
        <begin position="90"/>
        <end position="111"/>
    </location>
</feature>
<feature type="transmembrane region" description="Helical" evidence="1">
    <location>
        <begin position="117"/>
        <end position="135"/>
    </location>
</feature>
<organism evidence="2 3">
    <name type="scientific">Posidoniimonas corsicana</name>
    <dbReference type="NCBI Taxonomy" id="1938618"/>
    <lineage>
        <taxon>Bacteria</taxon>
        <taxon>Pseudomonadati</taxon>
        <taxon>Planctomycetota</taxon>
        <taxon>Planctomycetia</taxon>
        <taxon>Pirellulales</taxon>
        <taxon>Lacipirellulaceae</taxon>
        <taxon>Posidoniimonas</taxon>
    </lineage>
</organism>
<feature type="transmembrane region" description="Helical" evidence="1">
    <location>
        <begin position="30"/>
        <end position="46"/>
    </location>
</feature>